<dbReference type="GO" id="GO:0030955">
    <property type="term" value="F:potassium ion binding"/>
    <property type="evidence" value="ECO:0007669"/>
    <property type="project" value="UniProtKB-UniRule"/>
</dbReference>
<evidence type="ECO:0000256" key="2">
    <source>
        <dbReference type="ARBA" id="ARBA00022448"/>
    </source>
</evidence>
<feature type="transmembrane region" description="Helical" evidence="9">
    <location>
        <begin position="312"/>
        <end position="334"/>
    </location>
</feature>
<feature type="transmembrane region" description="Helical" evidence="9">
    <location>
        <begin position="490"/>
        <end position="510"/>
    </location>
</feature>
<dbReference type="NCBIfam" id="NF001955">
    <property type="entry name" value="PRK00733.2-4"/>
    <property type="match status" value="1"/>
</dbReference>
<feature type="transmembrane region" description="Helical" evidence="9">
    <location>
        <begin position="165"/>
        <end position="186"/>
    </location>
</feature>
<dbReference type="NCBIfam" id="NF001960">
    <property type="entry name" value="PRK00733.3-5"/>
    <property type="match status" value="1"/>
</dbReference>
<comment type="caution">
    <text evidence="9">Lacks conserved residue(s) required for the propagation of feature annotation.</text>
</comment>
<feature type="transmembrane region" description="Helical" evidence="9">
    <location>
        <begin position="530"/>
        <end position="550"/>
    </location>
</feature>
<feature type="transmembrane region" description="Helical" evidence="9">
    <location>
        <begin position="80"/>
        <end position="105"/>
    </location>
</feature>
<comment type="cofactor">
    <cofactor evidence="9">
        <name>Mg(2+)</name>
        <dbReference type="ChEBI" id="CHEBI:18420"/>
    </cofactor>
</comment>
<dbReference type="Proteomes" id="UP000233398">
    <property type="component" value="Unassembled WGS sequence"/>
</dbReference>
<dbReference type="AlphaFoldDB" id="A0A2N0VHF9"/>
<sequence>MVNTILYLIPVAGVIALLYTYFKSAWVTKQEIGTERMERISKSIASGAMAFLKAEYRVLAVFVLVVAVILGVSADPTTSSWMVAISFVVGAICSGLAGFIGMKVATKANVRTTHAARTSLGRGLEVAFAGGSVMGLGVVGLGVLGLSLLFIIFGNVFGLEGGEAVNKVLAIVTGFSFGASSIALFARVGGGIYTKAADVGADLVGKVEAGIPEDHPLNPATIADNVGDNVGDVAGMGADLFESYVGSIIGTMVLGAAFIAGATIDGAVWADAFNGLSAVMLPLVLAGVGILTSILGTFFVRVKEGGDPQKALNMGEFISAFVMLVASFFIITWMLPETWTFNGEVYSSMGVFWATIFGLAAGLGIGLITEHYTGTGTKPVWSIVKQSVTGSATNIIAGLGVGMISTAIPILIIAVAIIGAYEFAGLYGIAIAAVGMLSNTGIQLAVDAYGPISDNAGGIAEMAELPGEVRERTDKLDAVGNTTAAIGKGFAIGSAALTALALFAAFITAFEAVNPGVEVIISVTNPSVMAALFVGAMLPFLFSALSMNAVGRAAMSMIEEVRRQFRDIPELTKALAAMNRNEGKKLADWSDEDRTTFEDADGKAEYEKCVEISTQASIREMVVPGLLAVIVPVLFGFVPGFISDSPTLGAEMLGGLLAGVTSAGVLMALFQSNAGGAWDNAKKMIEEGVTIDGVEYGKGSEPHKAGVVGDTVGDPFKDTSGPSLNILLKLMSVVALVIATMI</sequence>
<feature type="transmembrane region" description="Helical" evidence="9">
    <location>
        <begin position="395"/>
        <end position="418"/>
    </location>
</feature>
<keyword evidence="9" id="KW-1003">Cell membrane</keyword>
<comment type="activity regulation">
    <text evidence="9">Requires K(+) for maximal activity.</text>
</comment>
<dbReference type="EC" id="7.2.3.1" evidence="9"/>
<evidence type="ECO:0000256" key="9">
    <source>
        <dbReference type="HAMAP-Rule" id="MF_01129"/>
    </source>
</evidence>
<dbReference type="HAMAP" id="MF_01129">
    <property type="entry name" value="PPase_energized_pump"/>
    <property type="match status" value="1"/>
</dbReference>
<feature type="transmembrane region" description="Helical" evidence="9">
    <location>
        <begin position="126"/>
        <end position="153"/>
    </location>
</feature>
<comment type="subunit">
    <text evidence="9">Homodimer.</text>
</comment>
<evidence type="ECO:0000256" key="1">
    <source>
        <dbReference type="ARBA" id="ARBA00004127"/>
    </source>
</evidence>
<accession>A0A2N0VHF9</accession>
<feature type="transmembrane region" description="Helical" evidence="9">
    <location>
        <begin position="244"/>
        <end position="264"/>
    </location>
</feature>
<dbReference type="GO" id="GO:0005886">
    <property type="term" value="C:plasma membrane"/>
    <property type="evidence" value="ECO:0007669"/>
    <property type="project" value="UniProtKB-SubCell"/>
</dbReference>
<dbReference type="GO" id="GO:0012505">
    <property type="term" value="C:endomembrane system"/>
    <property type="evidence" value="ECO:0007669"/>
    <property type="project" value="UniProtKB-SubCell"/>
</dbReference>
<name>A0A2N0VHF9_9BACT</name>
<feature type="transmembrane region" description="Helical" evidence="9">
    <location>
        <begin position="276"/>
        <end position="300"/>
    </location>
</feature>
<comment type="subcellular location">
    <subcellularLocation>
        <location evidence="9">Cell membrane</location>
        <topology evidence="9">Multi-pass membrane protein</topology>
    </subcellularLocation>
    <subcellularLocation>
        <location evidence="1">Endomembrane system</location>
        <topology evidence="1">Multi-pass membrane protein</topology>
    </subcellularLocation>
</comment>
<comment type="catalytic activity">
    <reaction evidence="9">
        <text>Na(+)(in) + diphosphate + H2O = Na(+)(out) + 2 phosphate + H(+)</text>
        <dbReference type="Rhea" id="RHEA:57884"/>
        <dbReference type="ChEBI" id="CHEBI:15377"/>
        <dbReference type="ChEBI" id="CHEBI:15378"/>
        <dbReference type="ChEBI" id="CHEBI:29101"/>
        <dbReference type="ChEBI" id="CHEBI:33019"/>
        <dbReference type="ChEBI" id="CHEBI:43474"/>
        <dbReference type="EC" id="7.2.3.1"/>
    </reaction>
</comment>
<evidence type="ECO:0000256" key="8">
    <source>
        <dbReference type="ARBA" id="ARBA00023136"/>
    </source>
</evidence>
<reference evidence="10 11" key="1">
    <citation type="submission" date="2017-11" db="EMBL/GenBank/DDBJ databases">
        <title>Rhodohalobacter 15182 sp. nov., isolated from a salt lake.</title>
        <authorList>
            <person name="Han S."/>
        </authorList>
    </citation>
    <scope>NUCLEOTIDE SEQUENCE [LARGE SCALE GENOMIC DNA]</scope>
    <source>
        <strain evidence="10 11">15182</strain>
    </source>
</reference>
<comment type="caution">
    <text evidence="10">The sequence shown here is derived from an EMBL/GenBank/DDBJ whole genome shotgun (WGS) entry which is preliminary data.</text>
</comment>
<comment type="similarity">
    <text evidence="9">Belongs to the H(+)-translocating pyrophosphatase (TC 3.A.10) family. K(+)-stimulated subfamily.</text>
</comment>
<dbReference type="PANTHER" id="PTHR31998">
    <property type="entry name" value="K(+)-INSENSITIVE PYROPHOSPHATE-ENERGIZED PROTON PUMP"/>
    <property type="match status" value="1"/>
</dbReference>
<keyword evidence="9" id="KW-0739">Sodium transport</keyword>
<keyword evidence="9" id="KW-0915">Sodium</keyword>
<dbReference type="GO" id="GO:0006814">
    <property type="term" value="P:sodium ion transport"/>
    <property type="evidence" value="ECO:0007669"/>
    <property type="project" value="UniProtKB-UniRule"/>
</dbReference>
<evidence type="ECO:0000256" key="5">
    <source>
        <dbReference type="ARBA" id="ARBA00022967"/>
    </source>
</evidence>
<dbReference type="RefSeq" id="WP_101073169.1">
    <property type="nucleotide sequence ID" value="NZ_PISP01000002.1"/>
</dbReference>
<proteinExistence type="inferred from homology"/>
<feature type="transmembrane region" description="Helical" evidence="9">
    <location>
        <begin position="6"/>
        <end position="22"/>
    </location>
</feature>
<dbReference type="GO" id="GO:0009678">
    <property type="term" value="F:diphosphate hydrolysis-driven proton transmembrane transporter activity"/>
    <property type="evidence" value="ECO:0007669"/>
    <property type="project" value="UniProtKB-UniRule"/>
</dbReference>
<organism evidence="10 11">
    <name type="scientific">Rhodohalobacter barkolensis</name>
    <dbReference type="NCBI Taxonomy" id="2053187"/>
    <lineage>
        <taxon>Bacteria</taxon>
        <taxon>Pseudomonadati</taxon>
        <taxon>Balneolota</taxon>
        <taxon>Balneolia</taxon>
        <taxon>Balneolales</taxon>
        <taxon>Balneolaceae</taxon>
        <taxon>Rhodohalobacter</taxon>
    </lineage>
</organism>
<protein>
    <recommendedName>
        <fullName evidence="9">Putative K(+)-stimulated pyrophosphate-energized sodium pump</fullName>
        <ecNumber evidence="9">7.2.3.1</ecNumber>
    </recommendedName>
    <alternativeName>
        <fullName evidence="9">Membrane-bound sodium-translocating pyrophosphatase</fullName>
    </alternativeName>
    <alternativeName>
        <fullName evidence="9">Pyrophosphate-energized inorganic pyrophosphatase</fullName>
        <shortName evidence="9">Na(+)-PPase</shortName>
    </alternativeName>
</protein>
<feature type="transmembrane region" description="Helical" evidence="9">
    <location>
        <begin position="621"/>
        <end position="642"/>
    </location>
</feature>
<keyword evidence="3 9" id="KW-0812">Transmembrane</keyword>
<feature type="transmembrane region" description="Helical" evidence="9">
    <location>
        <begin position="56"/>
        <end position="74"/>
    </location>
</feature>
<dbReference type="OrthoDB" id="9808652at2"/>
<evidence type="ECO:0000256" key="4">
    <source>
        <dbReference type="ARBA" id="ARBA00022842"/>
    </source>
</evidence>
<dbReference type="Pfam" id="PF03030">
    <property type="entry name" value="H_PPase"/>
    <property type="match status" value="1"/>
</dbReference>
<feature type="transmembrane region" description="Helical" evidence="9">
    <location>
        <begin position="346"/>
        <end position="368"/>
    </location>
</feature>
<evidence type="ECO:0000256" key="6">
    <source>
        <dbReference type="ARBA" id="ARBA00022989"/>
    </source>
</evidence>
<keyword evidence="4 9" id="KW-0460">Magnesium</keyword>
<dbReference type="GO" id="GO:0000287">
    <property type="term" value="F:magnesium ion binding"/>
    <property type="evidence" value="ECO:0007669"/>
    <property type="project" value="UniProtKB-UniRule"/>
</dbReference>
<dbReference type="InterPro" id="IPR004131">
    <property type="entry name" value="PPase-energised_H-pump"/>
</dbReference>
<keyword evidence="6 9" id="KW-1133">Transmembrane helix</keyword>
<keyword evidence="5 9" id="KW-1278">Translocase</keyword>
<keyword evidence="8 9" id="KW-0472">Membrane</keyword>
<keyword evidence="2 9" id="KW-0813">Transport</keyword>
<dbReference type="GO" id="GO:0004427">
    <property type="term" value="F:inorganic diphosphate phosphatase activity"/>
    <property type="evidence" value="ECO:0007669"/>
    <property type="project" value="UniProtKB-UniRule"/>
</dbReference>
<evidence type="ECO:0000313" key="11">
    <source>
        <dbReference type="Proteomes" id="UP000233398"/>
    </source>
</evidence>
<dbReference type="EMBL" id="PISP01000002">
    <property type="protein sequence ID" value="PKD43627.1"/>
    <property type="molecule type" value="Genomic_DNA"/>
</dbReference>
<gene>
    <name evidence="9" type="primary">hppA</name>
    <name evidence="10" type="ORF">CWD77_08660</name>
</gene>
<keyword evidence="7 9" id="KW-0406">Ion transport</keyword>
<dbReference type="NCBIfam" id="TIGR01104">
    <property type="entry name" value="V_PPase"/>
    <property type="match status" value="1"/>
</dbReference>
<keyword evidence="11" id="KW-1185">Reference proteome</keyword>
<feature type="transmembrane region" description="Helical" evidence="9">
    <location>
        <begin position="648"/>
        <end position="670"/>
    </location>
</feature>
<feature type="transmembrane region" description="Helical" evidence="9">
    <location>
        <begin position="424"/>
        <end position="446"/>
    </location>
</feature>
<evidence type="ECO:0000256" key="7">
    <source>
        <dbReference type="ARBA" id="ARBA00023065"/>
    </source>
</evidence>
<feature type="site" description="Determinant of potassium dependence" evidence="9">
    <location>
        <position position="484"/>
    </location>
</feature>
<evidence type="ECO:0000313" key="10">
    <source>
        <dbReference type="EMBL" id="PKD43627.1"/>
    </source>
</evidence>
<keyword evidence="9" id="KW-0630">Potassium</keyword>
<dbReference type="PIRSF" id="PIRSF001265">
    <property type="entry name" value="H+-PPase"/>
    <property type="match status" value="1"/>
</dbReference>
<comment type="function">
    <text evidence="9">Sodium pump that utilizes the energy of pyrophosphate hydrolysis as the driving force for Na(+) movement across the membrane.</text>
</comment>
<evidence type="ECO:0000256" key="3">
    <source>
        <dbReference type="ARBA" id="ARBA00022692"/>
    </source>
</evidence>